<proteinExistence type="predicted"/>
<gene>
    <name evidence="2" type="ORF">J5X75_18435</name>
</gene>
<name>A0ABS3UL35_9ACTN</name>
<sequence>MTIFLKVLDAEAGAKSEKLLLALNAYRTGEADGYQEVIYEQDPKRFFDLPNSPFAYWATRQAYAAFRKFPPFETEGRVVKQGVATADDFRFLRAWWEISPARVGERWFAFAKGGTHSRFYSDLPLLIGYSRADQVGIQAIGRYGRGASHYFLPGLTWPRRTQSGLGVRVMPAGCIFADKGPSAFVKNNDPSGLLALLAVMTSSPYRYLVELQMAFGSYEVGVIQRTPIPEAGDSVRGELVRLAHQAWSLKRRLDSLHETSHAFALPPGLAERDSTFDRSGVEARIQSTQREIDDILYTLYGLEPHKDGDLATWSERALPGSGSRNDESAEEGSDADSAKTEASLALILSWLAGVAFGRFDLRLVTGERSAPPEPEPFDPLPKQSPGMWPAGEERPAPPPGILVEDPGHPADITSHVATGAERVGVVVPEDLRRWLAREFFPLHIKMYSKSRRKAPIYWQVATPSASYSVWLYIHAFTSDTMFRVQNEYVVPKLRHEERRLEALEQEAGERATAAQRKAIAEQESFVSELRGLLDEVKRVAPLWNPDLDDGVIINFAPLWRLVPHHRQWQKELKATWDALCAGRYDWAHLAMRVWPERVVPKCATDRSLAIAHELEDVFWVQGLDGRWVARPVPTRSISEIVAERTSDAVKAALRSLVDAPTATRSRVGRRRTAAGASRGGR</sequence>
<reference evidence="2 3" key="1">
    <citation type="submission" date="2021-03" db="EMBL/GenBank/DDBJ databases">
        <title>Actinoplanes flavus sp. nov., a novel actinomycete isolated from Coconut Palm rhizosphere soil.</title>
        <authorList>
            <person name="Luo X."/>
        </authorList>
    </citation>
    <scope>NUCLEOTIDE SEQUENCE [LARGE SCALE GENOMIC DNA]</scope>
    <source>
        <strain evidence="2 3">NEAU-H7</strain>
    </source>
</reference>
<organism evidence="2 3">
    <name type="scientific">Actinoplanes flavus</name>
    <dbReference type="NCBI Taxonomy" id="2820290"/>
    <lineage>
        <taxon>Bacteria</taxon>
        <taxon>Bacillati</taxon>
        <taxon>Actinomycetota</taxon>
        <taxon>Actinomycetes</taxon>
        <taxon>Micromonosporales</taxon>
        <taxon>Micromonosporaceae</taxon>
        <taxon>Actinoplanes</taxon>
    </lineage>
</organism>
<dbReference type="RefSeq" id="WP_208468637.1">
    <property type="nucleotide sequence ID" value="NZ_JAGFNS010000011.1"/>
</dbReference>
<evidence type="ECO:0000313" key="2">
    <source>
        <dbReference type="EMBL" id="MBO3739495.1"/>
    </source>
</evidence>
<feature type="region of interest" description="Disordered" evidence="1">
    <location>
        <begin position="367"/>
        <end position="394"/>
    </location>
</feature>
<feature type="region of interest" description="Disordered" evidence="1">
    <location>
        <begin position="312"/>
        <end position="337"/>
    </location>
</feature>
<dbReference type="Proteomes" id="UP000679690">
    <property type="component" value="Unassembled WGS sequence"/>
</dbReference>
<evidence type="ECO:0000313" key="3">
    <source>
        <dbReference type="Proteomes" id="UP000679690"/>
    </source>
</evidence>
<evidence type="ECO:0000256" key="1">
    <source>
        <dbReference type="SAM" id="MobiDB-lite"/>
    </source>
</evidence>
<comment type="caution">
    <text evidence="2">The sequence shown here is derived from an EMBL/GenBank/DDBJ whole genome shotgun (WGS) entry which is preliminary data.</text>
</comment>
<accession>A0ABS3UL35</accession>
<dbReference type="EMBL" id="JAGFNS010000011">
    <property type="protein sequence ID" value="MBO3739495.1"/>
    <property type="molecule type" value="Genomic_DNA"/>
</dbReference>
<evidence type="ECO:0008006" key="4">
    <source>
        <dbReference type="Google" id="ProtNLM"/>
    </source>
</evidence>
<keyword evidence="3" id="KW-1185">Reference proteome</keyword>
<protein>
    <recommendedName>
        <fullName evidence="4">Type II restriction endonuclease subunit M</fullName>
    </recommendedName>
</protein>